<evidence type="ECO:0000256" key="1">
    <source>
        <dbReference type="ARBA" id="ARBA00010458"/>
    </source>
</evidence>
<keyword evidence="2" id="KW-0677">Repeat</keyword>
<dbReference type="InterPro" id="IPR033120">
    <property type="entry name" value="HOTDOG_ACOT"/>
</dbReference>
<keyword evidence="3" id="KW-0378">Hydrolase</keyword>
<evidence type="ECO:0000256" key="3">
    <source>
        <dbReference type="ARBA" id="ARBA00022801"/>
    </source>
</evidence>
<proteinExistence type="inferred from homology"/>
<evidence type="ECO:0000256" key="4">
    <source>
        <dbReference type="ARBA" id="ARBA00022946"/>
    </source>
</evidence>
<dbReference type="GO" id="GO:0006637">
    <property type="term" value="P:acyl-CoA metabolic process"/>
    <property type="evidence" value="ECO:0007669"/>
    <property type="project" value="TreeGrafter"/>
</dbReference>
<dbReference type="AlphaFoldDB" id="A0A6A7C938"/>
<feature type="region of interest" description="Disordered" evidence="5">
    <location>
        <begin position="455"/>
        <end position="476"/>
    </location>
</feature>
<feature type="domain" description="HotDog ACOT-type" evidence="6">
    <location>
        <begin position="280"/>
        <end position="431"/>
    </location>
</feature>
<evidence type="ECO:0000256" key="2">
    <source>
        <dbReference type="ARBA" id="ARBA00022737"/>
    </source>
</evidence>
<dbReference type="CDD" id="cd03442">
    <property type="entry name" value="BFIT_BACH"/>
    <property type="match status" value="2"/>
</dbReference>
<evidence type="ECO:0000259" key="6">
    <source>
        <dbReference type="PROSITE" id="PS51770"/>
    </source>
</evidence>
<protein>
    <submittedName>
        <fullName evidence="7">Acyl-coenzyme A thioesterase 9</fullName>
    </submittedName>
</protein>
<dbReference type="PROSITE" id="PS51770">
    <property type="entry name" value="HOTDOG_ACOT"/>
    <property type="match status" value="2"/>
</dbReference>
<accession>A0A6A7C938</accession>
<evidence type="ECO:0000313" key="8">
    <source>
        <dbReference type="Proteomes" id="UP000799421"/>
    </source>
</evidence>
<feature type="region of interest" description="Disordered" evidence="5">
    <location>
        <begin position="216"/>
        <end position="240"/>
    </location>
</feature>
<dbReference type="FunFam" id="3.10.129.10:FF:000032">
    <property type="entry name" value="Acyl-CoA thioester hydrolase"/>
    <property type="match status" value="1"/>
</dbReference>
<keyword evidence="4" id="KW-0809">Transit peptide</keyword>
<dbReference type="GO" id="GO:0047617">
    <property type="term" value="F:fatty acyl-CoA hydrolase activity"/>
    <property type="evidence" value="ECO:0007669"/>
    <property type="project" value="TreeGrafter"/>
</dbReference>
<dbReference type="InterPro" id="IPR029069">
    <property type="entry name" value="HotDog_dom_sf"/>
</dbReference>
<evidence type="ECO:0000256" key="5">
    <source>
        <dbReference type="SAM" id="MobiDB-lite"/>
    </source>
</evidence>
<evidence type="ECO:0000313" key="7">
    <source>
        <dbReference type="EMBL" id="KAF2863933.1"/>
    </source>
</evidence>
<feature type="compositionally biased region" description="Basic and acidic residues" evidence="5">
    <location>
        <begin position="459"/>
        <end position="476"/>
    </location>
</feature>
<name>A0A6A7C938_9PEZI</name>
<dbReference type="Gene3D" id="3.10.129.10">
    <property type="entry name" value="Hotdog Thioesterase"/>
    <property type="match status" value="2"/>
</dbReference>
<dbReference type="PANTHER" id="PTHR12655">
    <property type="entry name" value="ACYL-COA THIOESTERASE"/>
    <property type="match status" value="1"/>
</dbReference>
<comment type="similarity">
    <text evidence="1">Belongs to the acyl coenzyme A hydrolase family.</text>
</comment>
<dbReference type="EMBL" id="MU005958">
    <property type="protein sequence ID" value="KAF2863933.1"/>
    <property type="molecule type" value="Genomic_DNA"/>
</dbReference>
<dbReference type="SUPFAM" id="SSF54637">
    <property type="entry name" value="Thioesterase/thiol ester dehydrase-isomerase"/>
    <property type="match status" value="2"/>
</dbReference>
<feature type="domain" description="HotDog ACOT-type" evidence="6">
    <location>
        <begin position="78"/>
        <end position="201"/>
    </location>
</feature>
<dbReference type="OrthoDB" id="331699at2759"/>
<dbReference type="PANTHER" id="PTHR12655:SF0">
    <property type="entry name" value="ACYL-COENZYME A THIOESTERASE 9, MITOCHONDRIAL"/>
    <property type="match status" value="1"/>
</dbReference>
<reference evidence="7" key="1">
    <citation type="journal article" date="2020" name="Stud. Mycol.">
        <title>101 Dothideomycetes genomes: a test case for predicting lifestyles and emergence of pathogens.</title>
        <authorList>
            <person name="Haridas S."/>
            <person name="Albert R."/>
            <person name="Binder M."/>
            <person name="Bloem J."/>
            <person name="Labutti K."/>
            <person name="Salamov A."/>
            <person name="Andreopoulos B."/>
            <person name="Baker S."/>
            <person name="Barry K."/>
            <person name="Bills G."/>
            <person name="Bluhm B."/>
            <person name="Cannon C."/>
            <person name="Castanera R."/>
            <person name="Culley D."/>
            <person name="Daum C."/>
            <person name="Ezra D."/>
            <person name="Gonzalez J."/>
            <person name="Henrissat B."/>
            <person name="Kuo A."/>
            <person name="Liang C."/>
            <person name="Lipzen A."/>
            <person name="Lutzoni F."/>
            <person name="Magnuson J."/>
            <person name="Mondo S."/>
            <person name="Nolan M."/>
            <person name="Ohm R."/>
            <person name="Pangilinan J."/>
            <person name="Park H.-J."/>
            <person name="Ramirez L."/>
            <person name="Alfaro M."/>
            <person name="Sun H."/>
            <person name="Tritt A."/>
            <person name="Yoshinaga Y."/>
            <person name="Zwiers L.-H."/>
            <person name="Turgeon B."/>
            <person name="Goodwin S."/>
            <person name="Spatafora J."/>
            <person name="Crous P."/>
            <person name="Grigoriev I."/>
        </authorList>
    </citation>
    <scope>NUCLEOTIDE SEQUENCE</scope>
    <source>
        <strain evidence="7">CBS 480.64</strain>
    </source>
</reference>
<keyword evidence="8" id="KW-1185">Reference proteome</keyword>
<dbReference type="FunFam" id="3.10.129.10:FF:000038">
    <property type="entry name" value="Acyl-CoA thioester hydrolase"/>
    <property type="match status" value="1"/>
</dbReference>
<dbReference type="Proteomes" id="UP000799421">
    <property type="component" value="Unassembled WGS sequence"/>
</dbReference>
<organism evidence="7 8">
    <name type="scientific">Piedraia hortae CBS 480.64</name>
    <dbReference type="NCBI Taxonomy" id="1314780"/>
    <lineage>
        <taxon>Eukaryota</taxon>
        <taxon>Fungi</taxon>
        <taxon>Dikarya</taxon>
        <taxon>Ascomycota</taxon>
        <taxon>Pezizomycotina</taxon>
        <taxon>Dothideomycetes</taxon>
        <taxon>Dothideomycetidae</taxon>
        <taxon>Capnodiales</taxon>
        <taxon>Piedraiaceae</taxon>
        <taxon>Piedraia</taxon>
    </lineage>
</organism>
<sequence>MKSAGLVRNISSSKFTSCQARSLSFTANRKIHGVFPELVRRSAQVPWIETLQRRKDAALGRLPAREPLKRDMTPKKVSDTYHRVVLPLGQDPWLSDTYLNSTGNLRLGPIFSDLDALSGFSAYKLTGSGVTVVTAAFDRIAINCPLEKICDLELSSRVTYVGRTSMEVRLQVARASPSGTPPFPDDVLLNCQCTMVGLDPDTRKTVQLPPLITETDEEKTQFEEGVKNSQQRKQNTQRSLLKTKPDDEETNIIHALWQKQISYRDPNIPDQKPNNVQFMDATKLSTTSIMQPQYRNFHQDMIFGGFLLKQTYELAFCCAASFARKRPKFISLDPSTFENPVPVGSVLYLTAMVVYTSPPIVVGSREAEVAHTQAEQAYNAEGSTKPDKFSKAKQTQTRVQVRVKSRVRNVEHGDAKSTGDFHYTFLVDADVKVLPRTYTEFMLYIDARRSARMVGDGVQDERGWSREEGGENVRGS</sequence>
<dbReference type="GO" id="GO:0005739">
    <property type="term" value="C:mitochondrion"/>
    <property type="evidence" value="ECO:0007669"/>
    <property type="project" value="TreeGrafter"/>
</dbReference>
<gene>
    <name evidence="7" type="ORF">K470DRAFT_254243</name>
</gene>
<feature type="compositionally biased region" description="Polar residues" evidence="5">
    <location>
        <begin position="227"/>
        <end position="240"/>
    </location>
</feature>